<name>A0A7G9WDB6_ALKCA</name>
<comment type="cofactor">
    <cofactor evidence="4">
        <name>FAD</name>
        <dbReference type="ChEBI" id="CHEBI:57692"/>
    </cofactor>
</comment>
<sequence>MYMIYDMIIIGGGPGGLTAGIYGARSKLKTLIIEKGKIGGQAATTEEMENYPGFFDGTTGPGVMKKMEEHALHFGAEIVKDEVKSISLDGYVKKITTRNGEYQTKTLVISTGAEPRVLGVKGEGALRGRGVSYCATCDADFFEELDVVVVGNGDAAIEEAMYLTKFAEKVTVIVIHEEGVLDATPIIQERAFQNPKIEFVWNSVLEEIQGDEMVEGVRVKNLKTGDVSEIEVNGVFIFVGTVPKTGFLKDTIALDEKGYIITNEYMETSQDGVYAVGDVRQKFLRQVVTAAADGAIAAVAVEKYIHEEEMFKDEVIDESKPVAVLFWTPGSQECIDLVSQMEKHMDQTKVKLVKIDTYRNMRIKNRYNIKSAPSLLLFENGEVIKRIEEIDAVINFSRNIEA</sequence>
<comment type="similarity">
    <text evidence="1 4">Belongs to the class-II pyridine nucleotide-disulfide oxidoreductase family.</text>
</comment>
<dbReference type="Pfam" id="PF00085">
    <property type="entry name" value="Thioredoxin"/>
    <property type="match status" value="1"/>
</dbReference>
<evidence type="ECO:0000313" key="7">
    <source>
        <dbReference type="EMBL" id="QNO16678.1"/>
    </source>
</evidence>
<dbReference type="InterPro" id="IPR050097">
    <property type="entry name" value="Ferredoxin-NADP_redctase_2"/>
</dbReference>
<dbReference type="NCBIfam" id="TIGR01292">
    <property type="entry name" value="TRX_reduct"/>
    <property type="match status" value="1"/>
</dbReference>
<dbReference type="PRINTS" id="PR00469">
    <property type="entry name" value="PNDRDTASEII"/>
</dbReference>
<evidence type="ECO:0000259" key="6">
    <source>
        <dbReference type="Pfam" id="PF07992"/>
    </source>
</evidence>
<evidence type="ECO:0000256" key="3">
    <source>
        <dbReference type="ARBA" id="ARBA00023002"/>
    </source>
</evidence>
<dbReference type="GO" id="GO:0005737">
    <property type="term" value="C:cytoplasm"/>
    <property type="evidence" value="ECO:0007669"/>
    <property type="project" value="InterPro"/>
</dbReference>
<dbReference type="InterPro" id="IPR036188">
    <property type="entry name" value="FAD/NAD-bd_sf"/>
</dbReference>
<keyword evidence="4" id="KW-0274">FAD</keyword>
<keyword evidence="8" id="KW-1185">Reference proteome</keyword>
<dbReference type="Pfam" id="PF07992">
    <property type="entry name" value="Pyr_redox_2"/>
    <property type="match status" value="1"/>
</dbReference>
<dbReference type="PRINTS" id="PR00368">
    <property type="entry name" value="FADPNR"/>
</dbReference>
<dbReference type="Proteomes" id="UP000516160">
    <property type="component" value="Chromosome"/>
</dbReference>
<organism evidence="7 8">
    <name type="scientific">Alkalicella caledoniensis</name>
    <dbReference type="NCBI Taxonomy" id="2731377"/>
    <lineage>
        <taxon>Bacteria</taxon>
        <taxon>Bacillati</taxon>
        <taxon>Bacillota</taxon>
        <taxon>Clostridia</taxon>
        <taxon>Eubacteriales</taxon>
        <taxon>Proteinivoracaceae</taxon>
        <taxon>Alkalicella</taxon>
    </lineage>
</organism>
<protein>
    <recommendedName>
        <fullName evidence="4">Thioredoxin reductase</fullName>
        <ecNumber evidence="4">1.8.1.9</ecNumber>
    </recommendedName>
</protein>
<dbReference type="InterPro" id="IPR023753">
    <property type="entry name" value="FAD/NAD-binding_dom"/>
</dbReference>
<dbReference type="GO" id="GO:0004791">
    <property type="term" value="F:thioredoxin-disulfide reductase (NADPH) activity"/>
    <property type="evidence" value="ECO:0007669"/>
    <property type="project" value="UniProtKB-UniRule"/>
</dbReference>
<evidence type="ECO:0000259" key="5">
    <source>
        <dbReference type="Pfam" id="PF00085"/>
    </source>
</evidence>
<keyword evidence="4" id="KW-0676">Redox-active center</keyword>
<dbReference type="AlphaFoldDB" id="A0A7G9WDB6"/>
<dbReference type="SUPFAM" id="SSF52833">
    <property type="entry name" value="Thioredoxin-like"/>
    <property type="match status" value="1"/>
</dbReference>
<dbReference type="CDD" id="cd02947">
    <property type="entry name" value="TRX_family"/>
    <property type="match status" value="1"/>
</dbReference>
<evidence type="ECO:0000313" key="8">
    <source>
        <dbReference type="Proteomes" id="UP000516160"/>
    </source>
</evidence>
<dbReference type="EMBL" id="CP058559">
    <property type="protein sequence ID" value="QNO16678.1"/>
    <property type="molecule type" value="Genomic_DNA"/>
</dbReference>
<dbReference type="EC" id="1.8.1.9" evidence="4"/>
<feature type="domain" description="Thioredoxin" evidence="5">
    <location>
        <begin position="306"/>
        <end position="389"/>
    </location>
</feature>
<evidence type="ECO:0000256" key="4">
    <source>
        <dbReference type="RuleBase" id="RU003880"/>
    </source>
</evidence>
<dbReference type="PANTHER" id="PTHR48105">
    <property type="entry name" value="THIOREDOXIN REDUCTASE 1-RELATED-RELATED"/>
    <property type="match status" value="1"/>
</dbReference>
<dbReference type="InterPro" id="IPR013766">
    <property type="entry name" value="Thioredoxin_domain"/>
</dbReference>
<keyword evidence="3 4" id="KW-0560">Oxidoreductase</keyword>
<dbReference type="Gene3D" id="3.40.30.10">
    <property type="entry name" value="Glutaredoxin"/>
    <property type="match status" value="1"/>
</dbReference>
<reference evidence="7 8" key="1">
    <citation type="submission" date="2020-07" db="EMBL/GenBank/DDBJ databases">
        <title>Alkalicella. sp. LB2 genome.</title>
        <authorList>
            <person name="Postec A."/>
            <person name="Quemeneur M."/>
        </authorList>
    </citation>
    <scope>NUCLEOTIDE SEQUENCE [LARGE SCALE GENOMIC DNA]</scope>
    <source>
        <strain evidence="7 8">LB2</strain>
    </source>
</reference>
<keyword evidence="2 4" id="KW-0285">Flavoprotein</keyword>
<dbReference type="InterPro" id="IPR036249">
    <property type="entry name" value="Thioredoxin-like_sf"/>
</dbReference>
<comment type="catalytic activity">
    <reaction evidence="4">
        <text>[thioredoxin]-dithiol + NADP(+) = [thioredoxin]-disulfide + NADPH + H(+)</text>
        <dbReference type="Rhea" id="RHEA:20345"/>
        <dbReference type="Rhea" id="RHEA-COMP:10698"/>
        <dbReference type="Rhea" id="RHEA-COMP:10700"/>
        <dbReference type="ChEBI" id="CHEBI:15378"/>
        <dbReference type="ChEBI" id="CHEBI:29950"/>
        <dbReference type="ChEBI" id="CHEBI:50058"/>
        <dbReference type="ChEBI" id="CHEBI:57783"/>
        <dbReference type="ChEBI" id="CHEBI:58349"/>
        <dbReference type="EC" id="1.8.1.9"/>
    </reaction>
</comment>
<gene>
    <name evidence="7" type="primary">trxB</name>
    <name evidence="7" type="ORF">HYG86_10730</name>
</gene>
<accession>A0A7G9WDB6</accession>
<comment type="subunit">
    <text evidence="4">Homodimer.</text>
</comment>
<dbReference type="KEGG" id="acae:HYG86_10730"/>
<evidence type="ECO:0000256" key="2">
    <source>
        <dbReference type="ARBA" id="ARBA00022630"/>
    </source>
</evidence>
<feature type="domain" description="FAD/NAD(P)-binding" evidence="6">
    <location>
        <begin position="5"/>
        <end position="294"/>
    </location>
</feature>
<dbReference type="SUPFAM" id="SSF51905">
    <property type="entry name" value="FAD/NAD(P)-binding domain"/>
    <property type="match status" value="1"/>
</dbReference>
<dbReference type="GO" id="GO:0019430">
    <property type="term" value="P:removal of superoxide radicals"/>
    <property type="evidence" value="ECO:0007669"/>
    <property type="project" value="UniProtKB-UniRule"/>
</dbReference>
<evidence type="ECO:0000256" key="1">
    <source>
        <dbReference type="ARBA" id="ARBA00009333"/>
    </source>
</evidence>
<dbReference type="Gene3D" id="3.50.50.60">
    <property type="entry name" value="FAD/NAD(P)-binding domain"/>
    <property type="match status" value="2"/>
</dbReference>
<dbReference type="InterPro" id="IPR005982">
    <property type="entry name" value="Thioredox_Rdtase"/>
</dbReference>
<proteinExistence type="inferred from homology"/>